<dbReference type="InterPro" id="IPR027417">
    <property type="entry name" value="P-loop_NTPase"/>
</dbReference>
<accession>A0A7I8W5Y5</accession>
<evidence type="ECO:0000313" key="3">
    <source>
        <dbReference type="EMBL" id="CAD5123502.1"/>
    </source>
</evidence>
<dbReference type="PANTHER" id="PTHR19860">
    <property type="entry name" value="DDB1- AND CUL4-ASSOCIATED FACTOR 12-RELATED"/>
    <property type="match status" value="1"/>
</dbReference>
<dbReference type="EMBL" id="CAJFCJ010000019">
    <property type="protein sequence ID" value="CAD5123502.1"/>
    <property type="molecule type" value="Genomic_DNA"/>
</dbReference>
<dbReference type="SUPFAM" id="SSF48452">
    <property type="entry name" value="TPR-like"/>
    <property type="match status" value="1"/>
</dbReference>
<dbReference type="SUPFAM" id="SSF52540">
    <property type="entry name" value="P-loop containing nucleoside triphosphate hydrolases"/>
    <property type="match status" value="1"/>
</dbReference>
<comment type="caution">
    <text evidence="3">The sequence shown here is derived from an EMBL/GenBank/DDBJ whole genome shotgun (WGS) entry which is preliminary data.</text>
</comment>
<dbReference type="GO" id="GO:0080008">
    <property type="term" value="C:Cul4-RING E3 ubiquitin ligase complex"/>
    <property type="evidence" value="ECO:0007669"/>
    <property type="project" value="TreeGrafter"/>
</dbReference>
<dbReference type="Pfam" id="PF13271">
    <property type="entry name" value="DUF4062"/>
    <property type="match status" value="1"/>
</dbReference>
<gene>
    <name evidence="3" type="ORF">DGYR_LOCUS11178</name>
</gene>
<keyword evidence="4" id="KW-1185">Reference proteome</keyword>
<dbReference type="Proteomes" id="UP000549394">
    <property type="component" value="Unassembled WGS sequence"/>
</dbReference>
<reference evidence="3 4" key="1">
    <citation type="submission" date="2020-08" db="EMBL/GenBank/DDBJ databases">
        <authorList>
            <person name="Hejnol A."/>
        </authorList>
    </citation>
    <scope>NUCLEOTIDE SEQUENCE [LARGE SCALE GENOMIC DNA]</scope>
</reference>
<name>A0A7I8W5Y5_9ANNE</name>
<sequence length="1025" mass="119003">MGCGASNGAQIKSLDSLPYTFRINTAWEQAQKSCKKNTKKKLVVNRSGWKTVRIFVSSTFRDFHAEREILVKQVFPDLRTWCENRTLHLIECDLRWGVPKDSTTEQTLRICLEEIDRCYQENVWPFFINMTSERTGWVPDEDIIPEYVKNHYQWIDGLSVTEMEIMHAAYRIDNPNALFMFRDAKFLQLLPKDVKSEFTELETEVESHYKLKVLKDNITKKFKDRVKTYQVGEVTYDEETNQVEFSGLDDFASKVFSFFKNRIEFQYPLEKRGDMNIYTRRKEQHESFMKSRSEDVLGRDDIIKEMEAYLYDSSANVPYLVLGNAGSGKSSILAKLAHNALERITAGDIKPFKNREWRMFCHFVGAVPGSTAVDDMILRLYKEITGKEIKENERSNAVQVVSSLLANDNINPTIIIIDALNQFDNDDDGAKYVTWLPKKLSSGIRIILSMINGTQQAEVLEGREPKPRTLIVSELNSETRTEIVTTLLGKYNKRLDEDQMEVLLSKKSSHNPLWLSIACEELRVFGKFREISNKIDILEDGLLELEVQVLSRFEEENGGNLMIATLCLIEVSGMGLLETELLTLLGHEEILNLSNEKEEMECSEKPINHNKKLPAFKWAEVFRALKPFIRPFGDSGEGRLDFYHRSFSKAVRKRYLEKADGTENTGIKKFWHSLLANFFLSSKNFDRKLEELPIHLVALKRKQDLCGFLSDWDVINKLYDTIFSKKLVDYWRQGCSLTDMIETYTNMAENILNKGKKTKNDHLEASIYLEKLSSLLTQGGEYKFSVELCSKAISEAQEGKAEDIRMANLYYLTGYILDEKLKLDNYIERSHTAIIKNILENFEKAIEIWRLNKDKEIRHKLARTLDRSAFHYTGLQESLDGQQFREKSIECNKEAIAIFRELGDRLMEGDCLTTRSLACVRGDPEQAKFYDLALEMLTQNGGDMNLQIHRLYLNYGIYYEDIRSYEKAYDMFRKWYDLGIELFGFTHPKVKRAIETLNEPIYHRIARIRKDPIPNAYEKVEGEKT</sequence>
<proteinExistence type="predicted"/>
<dbReference type="InterPro" id="IPR051191">
    <property type="entry name" value="DCAF12"/>
</dbReference>
<protein>
    <submittedName>
        <fullName evidence="3">DgyrCDS11844</fullName>
    </submittedName>
</protein>
<keyword evidence="1" id="KW-0677">Repeat</keyword>
<organism evidence="3 4">
    <name type="scientific">Dimorphilus gyrociliatus</name>
    <dbReference type="NCBI Taxonomy" id="2664684"/>
    <lineage>
        <taxon>Eukaryota</taxon>
        <taxon>Metazoa</taxon>
        <taxon>Spiralia</taxon>
        <taxon>Lophotrochozoa</taxon>
        <taxon>Annelida</taxon>
        <taxon>Polychaeta</taxon>
        <taxon>Polychaeta incertae sedis</taxon>
        <taxon>Dinophilidae</taxon>
        <taxon>Dimorphilus</taxon>
    </lineage>
</organism>
<dbReference type="AlphaFoldDB" id="A0A7I8W5Y5"/>
<dbReference type="Gene3D" id="1.25.40.10">
    <property type="entry name" value="Tetratricopeptide repeat domain"/>
    <property type="match status" value="1"/>
</dbReference>
<dbReference type="PANTHER" id="PTHR19860:SF14">
    <property type="entry name" value="DUF4062 DOMAIN-CONTAINING PROTEIN"/>
    <property type="match status" value="1"/>
</dbReference>
<dbReference type="Gene3D" id="3.40.50.300">
    <property type="entry name" value="P-loop containing nucleotide triphosphate hydrolases"/>
    <property type="match status" value="1"/>
</dbReference>
<evidence type="ECO:0000313" key="4">
    <source>
        <dbReference type="Proteomes" id="UP000549394"/>
    </source>
</evidence>
<feature type="domain" description="DUF4062" evidence="2">
    <location>
        <begin position="53"/>
        <end position="138"/>
    </location>
</feature>
<evidence type="ECO:0000259" key="2">
    <source>
        <dbReference type="Pfam" id="PF13271"/>
    </source>
</evidence>
<evidence type="ECO:0000256" key="1">
    <source>
        <dbReference type="ARBA" id="ARBA00022737"/>
    </source>
</evidence>
<dbReference type="OrthoDB" id="2325716at2759"/>
<dbReference type="InterPro" id="IPR011990">
    <property type="entry name" value="TPR-like_helical_dom_sf"/>
</dbReference>
<dbReference type="InterPro" id="IPR025139">
    <property type="entry name" value="DUF4062"/>
</dbReference>